<protein>
    <recommendedName>
        <fullName evidence="7">DUF5123 domain-containing protein</fullName>
    </recommendedName>
</protein>
<dbReference type="RefSeq" id="WP_151934772.1">
    <property type="nucleotide sequence ID" value="NZ_JBCHGU010000012.1"/>
</dbReference>
<dbReference type="InterPro" id="IPR052052">
    <property type="entry name" value="Polysaccharide_Lyase_9"/>
</dbReference>
<name>A0A7J5PWE8_9BACE</name>
<feature type="chain" id="PRO_5029448947" description="DUF5123 domain-containing protein" evidence="4">
    <location>
        <begin position="23"/>
        <end position="672"/>
    </location>
</feature>
<dbReference type="SUPFAM" id="SSF51126">
    <property type="entry name" value="Pectin lyase-like"/>
    <property type="match status" value="1"/>
</dbReference>
<dbReference type="EMBL" id="WDED01000016">
    <property type="protein sequence ID" value="KAB6147349.1"/>
    <property type="molecule type" value="Genomic_DNA"/>
</dbReference>
<dbReference type="GO" id="GO:0005576">
    <property type="term" value="C:extracellular region"/>
    <property type="evidence" value="ECO:0007669"/>
    <property type="project" value="UniProtKB-SubCell"/>
</dbReference>
<keyword evidence="2" id="KW-0964">Secreted</keyword>
<evidence type="ECO:0000256" key="3">
    <source>
        <dbReference type="ARBA" id="ARBA00022729"/>
    </source>
</evidence>
<evidence type="ECO:0000256" key="1">
    <source>
        <dbReference type="ARBA" id="ARBA00004613"/>
    </source>
</evidence>
<evidence type="ECO:0008006" key="7">
    <source>
        <dbReference type="Google" id="ProtNLM"/>
    </source>
</evidence>
<accession>A0A7J5PWE8</accession>
<dbReference type="InterPro" id="IPR011050">
    <property type="entry name" value="Pectin_lyase_fold/virulence"/>
</dbReference>
<evidence type="ECO:0000256" key="2">
    <source>
        <dbReference type="ARBA" id="ARBA00022525"/>
    </source>
</evidence>
<reference evidence="5 6" key="1">
    <citation type="journal article" date="2019" name="Nat. Med.">
        <title>A library of human gut bacterial isolates paired with longitudinal multiomics data enables mechanistic microbiome research.</title>
        <authorList>
            <person name="Poyet M."/>
            <person name="Groussin M."/>
            <person name="Gibbons S.M."/>
            <person name="Avila-Pacheco J."/>
            <person name="Jiang X."/>
            <person name="Kearney S.M."/>
            <person name="Perrotta A.R."/>
            <person name="Berdy B."/>
            <person name="Zhao S."/>
            <person name="Lieberman T.D."/>
            <person name="Swanson P.K."/>
            <person name="Smith M."/>
            <person name="Roesemann S."/>
            <person name="Alexander J.E."/>
            <person name="Rich S.A."/>
            <person name="Livny J."/>
            <person name="Vlamakis H."/>
            <person name="Clish C."/>
            <person name="Bullock K."/>
            <person name="Deik A."/>
            <person name="Scott J."/>
            <person name="Pierce K.A."/>
            <person name="Xavier R.J."/>
            <person name="Alm E.J."/>
        </authorList>
    </citation>
    <scope>NUCLEOTIDE SEQUENCE [LARGE SCALE GENOMIC DNA]</scope>
    <source>
        <strain evidence="5 6">BIOML-A58</strain>
    </source>
</reference>
<feature type="signal peptide" evidence="4">
    <location>
        <begin position="1"/>
        <end position="22"/>
    </location>
</feature>
<dbReference type="Gene3D" id="2.60.40.2030">
    <property type="match status" value="1"/>
</dbReference>
<gene>
    <name evidence="5" type="ORF">GA398_12065</name>
</gene>
<evidence type="ECO:0000313" key="6">
    <source>
        <dbReference type="Proteomes" id="UP000434604"/>
    </source>
</evidence>
<dbReference type="SUPFAM" id="SSF141072">
    <property type="entry name" value="CalX-like"/>
    <property type="match status" value="1"/>
</dbReference>
<proteinExistence type="predicted"/>
<evidence type="ECO:0000256" key="4">
    <source>
        <dbReference type="SAM" id="SignalP"/>
    </source>
</evidence>
<organism evidence="5 6">
    <name type="scientific">Bacteroides xylanisolvens</name>
    <dbReference type="NCBI Taxonomy" id="371601"/>
    <lineage>
        <taxon>Bacteria</taxon>
        <taxon>Pseudomonadati</taxon>
        <taxon>Bacteroidota</taxon>
        <taxon>Bacteroidia</taxon>
        <taxon>Bacteroidales</taxon>
        <taxon>Bacteroidaceae</taxon>
        <taxon>Bacteroides</taxon>
    </lineage>
</organism>
<evidence type="ECO:0000313" key="5">
    <source>
        <dbReference type="EMBL" id="KAB6147349.1"/>
    </source>
</evidence>
<dbReference type="AlphaFoldDB" id="A0A7J5PWE8"/>
<dbReference type="PANTHER" id="PTHR40088">
    <property type="entry name" value="PECTATE LYASE (EUROFUNG)"/>
    <property type="match status" value="1"/>
</dbReference>
<dbReference type="GO" id="GO:0016837">
    <property type="term" value="F:carbon-oxygen lyase activity, acting on polysaccharides"/>
    <property type="evidence" value="ECO:0007669"/>
    <property type="project" value="TreeGrafter"/>
</dbReference>
<dbReference type="InterPro" id="IPR038081">
    <property type="entry name" value="CalX-like_sf"/>
</dbReference>
<sequence>MKKKYILCLMMSLVTLFYTSCSDDEVVRMSDKKVAFMQEEIAVTRAGGDVIALMEWNQTAWTLEAANEGGIVKSFSVSSGGEVGKNGFEQIVITCNENTTGTERKQIVYITAANGSDRTQLTLIQAAVDKSYQHCYYVKADVETEGDGSKEAPFRTIGMAASKVQAGDTVLVMGGIYVEENIIPANSGTEKAMIVFKPASKDDEVIIKHSGIEFTKDGTKVFDINSRNYIWIEGFTFKGYHYAGSTIELRDATGCVIYNNRFEDIGNDQIVNVGQALINIYRSSLNVVCNNYFYDIFGDGVGMGRTSKNNLICDNTFDTFKGKARGWAGEGSSYTTNITLGDEMEYADNLIAFNTSTKGKPFVWFDRNGSDNIVLRNVGHDSDAFVFNESRCVRNLIQENICYNIKNVGYETARYETGYTEDARWVNNVAYKCNSGFYISKAWRNDFRNNIAVQCNYYSMEFTDFAQECGPHKFEYNMFGVTKNNGDNCTKLGSAKRTAQYFFDKVGEVSGLYGDPLFANPDNGDFTLLDDSPAKGSGTLNCDRGAFAVYPPTAVGRNEQLSLSEDIMVSFYTPVSQANTAGQHFITLQLSYAAPHAMSVKLKAVAGDARPNTDYDLEQTVNFEPGERSKSVIVNIKKSDAPYDQLLCLRLTDANGVQVGARSLHAIRIVRP</sequence>
<dbReference type="Gene3D" id="2.160.20.10">
    <property type="entry name" value="Single-stranded right-handed beta-helix, Pectin lyase-like"/>
    <property type="match status" value="1"/>
</dbReference>
<dbReference type="InterPro" id="IPR012334">
    <property type="entry name" value="Pectin_lyas_fold"/>
</dbReference>
<keyword evidence="3 4" id="KW-0732">Signal</keyword>
<dbReference type="Proteomes" id="UP000434604">
    <property type="component" value="Unassembled WGS sequence"/>
</dbReference>
<dbReference type="PANTHER" id="PTHR40088:SF2">
    <property type="entry name" value="SECRETED SUGAR HYDROLASE"/>
    <property type="match status" value="1"/>
</dbReference>
<comment type="caution">
    <text evidence="5">The sequence shown here is derived from an EMBL/GenBank/DDBJ whole genome shotgun (WGS) entry which is preliminary data.</text>
</comment>
<comment type="subcellular location">
    <subcellularLocation>
        <location evidence="1">Secreted</location>
    </subcellularLocation>
</comment>